<evidence type="ECO:0000256" key="2">
    <source>
        <dbReference type="SAM" id="Phobius"/>
    </source>
</evidence>
<feature type="transmembrane region" description="Helical" evidence="2">
    <location>
        <begin position="126"/>
        <end position="146"/>
    </location>
</feature>
<proteinExistence type="predicted"/>
<dbReference type="InterPro" id="IPR009057">
    <property type="entry name" value="Homeodomain-like_sf"/>
</dbReference>
<evidence type="ECO:0000256" key="1">
    <source>
        <dbReference type="ARBA" id="ARBA00023125"/>
    </source>
</evidence>
<dbReference type="PRINTS" id="PR00455">
    <property type="entry name" value="HTHTETR"/>
</dbReference>
<dbReference type="Pfam" id="PF00440">
    <property type="entry name" value="TetR_N"/>
    <property type="match status" value="1"/>
</dbReference>
<dbReference type="InterPro" id="IPR041479">
    <property type="entry name" value="TetR_CgmR_C"/>
</dbReference>
<keyword evidence="2" id="KW-0812">Transmembrane</keyword>
<gene>
    <name evidence="4" type="ORF">SDC9_103788</name>
</gene>
<sequence length="168" mass="19199">MDISVKERILCEANKVIANKGLNCFTLEEVARKAGVSKGGLLYHYPSKDKLIKALIEYHMEQFECQITSANWLTSFIKEQFNQNTADTNTMAGFLAAIAMDHELLEPVREKRKEWFQNISNMEDPIMAMIICFACYGIAFSNLFGLEALSDDDMKRIEDRLINLSEKC</sequence>
<dbReference type="PROSITE" id="PS50977">
    <property type="entry name" value="HTH_TETR_2"/>
    <property type="match status" value="1"/>
</dbReference>
<accession>A0A645AXE1</accession>
<dbReference type="GO" id="GO:0003677">
    <property type="term" value="F:DNA binding"/>
    <property type="evidence" value="ECO:0007669"/>
    <property type="project" value="UniProtKB-KW"/>
</dbReference>
<protein>
    <recommendedName>
        <fullName evidence="3">HTH tetR-type domain-containing protein</fullName>
    </recommendedName>
</protein>
<dbReference type="Pfam" id="PF17937">
    <property type="entry name" value="TetR_C_28"/>
    <property type="match status" value="1"/>
</dbReference>
<keyword evidence="1" id="KW-0238">DNA-binding</keyword>
<evidence type="ECO:0000259" key="3">
    <source>
        <dbReference type="PROSITE" id="PS50977"/>
    </source>
</evidence>
<dbReference type="AlphaFoldDB" id="A0A645AXE1"/>
<keyword evidence="2" id="KW-0472">Membrane</keyword>
<reference evidence="4" key="1">
    <citation type="submission" date="2019-08" db="EMBL/GenBank/DDBJ databases">
        <authorList>
            <person name="Kucharzyk K."/>
            <person name="Murdoch R.W."/>
            <person name="Higgins S."/>
            <person name="Loffler F."/>
        </authorList>
    </citation>
    <scope>NUCLEOTIDE SEQUENCE</scope>
</reference>
<keyword evidence="2" id="KW-1133">Transmembrane helix</keyword>
<evidence type="ECO:0000313" key="4">
    <source>
        <dbReference type="EMBL" id="MPM56971.1"/>
    </source>
</evidence>
<comment type="caution">
    <text evidence="4">The sequence shown here is derived from an EMBL/GenBank/DDBJ whole genome shotgun (WGS) entry which is preliminary data.</text>
</comment>
<dbReference type="SUPFAM" id="SSF46689">
    <property type="entry name" value="Homeodomain-like"/>
    <property type="match status" value="1"/>
</dbReference>
<name>A0A645AXE1_9ZZZZ</name>
<feature type="domain" description="HTH tetR-type" evidence="3">
    <location>
        <begin position="3"/>
        <end position="63"/>
    </location>
</feature>
<dbReference type="EMBL" id="VSSQ01016023">
    <property type="protein sequence ID" value="MPM56971.1"/>
    <property type="molecule type" value="Genomic_DNA"/>
</dbReference>
<organism evidence="4">
    <name type="scientific">bioreactor metagenome</name>
    <dbReference type="NCBI Taxonomy" id="1076179"/>
    <lineage>
        <taxon>unclassified sequences</taxon>
        <taxon>metagenomes</taxon>
        <taxon>ecological metagenomes</taxon>
    </lineage>
</organism>
<dbReference type="InterPro" id="IPR001647">
    <property type="entry name" value="HTH_TetR"/>
</dbReference>
<dbReference type="Gene3D" id="1.10.357.10">
    <property type="entry name" value="Tetracycline Repressor, domain 2"/>
    <property type="match status" value="1"/>
</dbReference>